<comment type="caution">
    <text evidence="3">Lacks conserved residue(s) required for the propagation of feature annotation.</text>
</comment>
<dbReference type="AlphaFoldDB" id="A0A484NQ28"/>
<reference evidence="5 6" key="1">
    <citation type="submission" date="2018-04" db="EMBL/GenBank/DDBJ databases">
        <authorList>
            <person name="Vogel A."/>
        </authorList>
    </citation>
    <scope>NUCLEOTIDE SEQUENCE [LARGE SCALE GENOMIC DNA]</scope>
</reference>
<comment type="similarity">
    <text evidence="3">Belongs to the GRAS family.</text>
</comment>
<organism evidence="5 6">
    <name type="scientific">Cuscuta campestris</name>
    <dbReference type="NCBI Taxonomy" id="132261"/>
    <lineage>
        <taxon>Eukaryota</taxon>
        <taxon>Viridiplantae</taxon>
        <taxon>Streptophyta</taxon>
        <taxon>Embryophyta</taxon>
        <taxon>Tracheophyta</taxon>
        <taxon>Spermatophyta</taxon>
        <taxon>Magnoliopsida</taxon>
        <taxon>eudicotyledons</taxon>
        <taxon>Gunneridae</taxon>
        <taxon>Pentapetalae</taxon>
        <taxon>asterids</taxon>
        <taxon>lamiids</taxon>
        <taxon>Solanales</taxon>
        <taxon>Convolvulaceae</taxon>
        <taxon>Cuscuteae</taxon>
        <taxon>Cuscuta</taxon>
        <taxon>Cuscuta subgen. Grammica</taxon>
        <taxon>Cuscuta sect. Cleistogrammica</taxon>
    </lineage>
</organism>
<evidence type="ECO:0000256" key="1">
    <source>
        <dbReference type="ARBA" id="ARBA00023015"/>
    </source>
</evidence>
<feature type="compositionally biased region" description="Polar residues" evidence="4">
    <location>
        <begin position="236"/>
        <end position="253"/>
    </location>
</feature>
<feature type="region of interest" description="Leucine repeat II (LRII)" evidence="3">
    <location>
        <begin position="512"/>
        <end position="544"/>
    </location>
</feature>
<keyword evidence="2" id="KW-0804">Transcription</keyword>
<feature type="region of interest" description="Disordered" evidence="4">
    <location>
        <begin position="224"/>
        <end position="280"/>
    </location>
</feature>
<dbReference type="Pfam" id="PF03514">
    <property type="entry name" value="GRAS"/>
    <property type="match status" value="1"/>
</dbReference>
<dbReference type="EMBL" id="OOIL02006874">
    <property type="protein sequence ID" value="VFR03321.1"/>
    <property type="molecule type" value="Genomic_DNA"/>
</dbReference>
<accession>A0A484NQ28</accession>
<protein>
    <submittedName>
        <fullName evidence="5">Uncharacterized protein</fullName>
    </submittedName>
</protein>
<evidence type="ECO:0000313" key="6">
    <source>
        <dbReference type="Proteomes" id="UP000595140"/>
    </source>
</evidence>
<feature type="region of interest" description="SAW" evidence="3">
    <location>
        <begin position="653"/>
        <end position="728"/>
    </location>
</feature>
<evidence type="ECO:0000256" key="4">
    <source>
        <dbReference type="SAM" id="MobiDB-lite"/>
    </source>
</evidence>
<feature type="region of interest" description="Leucine repeat I (LRI)" evidence="3">
    <location>
        <begin position="352"/>
        <end position="412"/>
    </location>
</feature>
<proteinExistence type="inferred from homology"/>
<name>A0A484NQ28_9ASTE</name>
<feature type="compositionally biased region" description="Basic and acidic residues" evidence="4">
    <location>
        <begin position="261"/>
        <end position="273"/>
    </location>
</feature>
<evidence type="ECO:0000256" key="3">
    <source>
        <dbReference type="PROSITE-ProRule" id="PRU01191"/>
    </source>
</evidence>
<keyword evidence="6" id="KW-1185">Reference proteome</keyword>
<feature type="compositionally biased region" description="Basic residues" evidence="4">
    <location>
        <begin position="330"/>
        <end position="342"/>
    </location>
</feature>
<dbReference type="PANTHER" id="PTHR31636">
    <property type="entry name" value="OSJNBA0084A10.13 PROTEIN-RELATED"/>
    <property type="match status" value="1"/>
</dbReference>
<dbReference type="PROSITE" id="PS50985">
    <property type="entry name" value="GRAS"/>
    <property type="match status" value="1"/>
</dbReference>
<dbReference type="OrthoDB" id="47276at2759"/>
<gene>
    <name evidence="5" type="ORF">CCAM_LOCUS45096</name>
</gene>
<dbReference type="InterPro" id="IPR005202">
    <property type="entry name" value="TF_GRAS"/>
</dbReference>
<evidence type="ECO:0000256" key="2">
    <source>
        <dbReference type="ARBA" id="ARBA00023163"/>
    </source>
</evidence>
<keyword evidence="1" id="KW-0805">Transcription regulation</keyword>
<feature type="region of interest" description="VHIID" evidence="3">
    <location>
        <begin position="431"/>
        <end position="496"/>
    </location>
</feature>
<dbReference type="Proteomes" id="UP000595140">
    <property type="component" value="Unassembled WGS sequence"/>
</dbReference>
<sequence>MDLRFTGLPGSVSTFKQQDEFLCSSFQRSEDAAYYNNLDGSLALDSMGDPLAAPVSNHEADPVFKYLNQILLEDDIDEKPPMSYDPTALEAAEKYFYEALDEKNHPSPLQSLASHKQESSNRIYVNSSELYSSNGSTSSNHSDPPQWIVDHGQSMSPLVGYPPEPYFHSLLPTSGSSNGSLNGHGSSMNFQVDSLCTMQFKRGTEEANKFIPTSNQLAFDLDKDSLPPKMDEMPNDTITELENNDMESSLRTSTSRKKHHHQDDKKFEGERSSKQSAVYGEEELSEMFDKVLLCDPVECPMNVLSEVGNGRLHNVPNGGDIQLSSEAGKSKPHNGRKRRGKRLQGDETSEGVDVRTLLISCAQSVGDSDCATAKKYLKELREHCSPTGDANQRLAYVFANCLEARLAGTGSQIHRSLASKTYTALETLKAYRAYMSACPFKTITIAYANEMIYMVSLEAKVLHLIDFGILYGFQWPALIQLLSTRPGGPPKLRITGIGLPQPRFQPGEFIEETGRRLAKYCERFGVPFEYNAIAARNWEAIKIEDFKLSENSDETVAVNCMFWLKALADESVRVDSPRDAGLRLILKLKPSIFVHAIENGSFNSPFFVTRFREALFHYSAYFDIFDSTLPRDTLQRFLLEQNFYGRESLNVIACEGEERVVRPETYRQWHGRSMRAGFKPLPLNSEFMNKFRKTVEAGYHPEFVFDGDGVWMLQGWKGKVLCASSSWVPA</sequence>
<feature type="region of interest" description="Disordered" evidence="4">
    <location>
        <begin position="308"/>
        <end position="348"/>
    </location>
</feature>
<evidence type="ECO:0000313" key="5">
    <source>
        <dbReference type="EMBL" id="VFR03321.1"/>
    </source>
</evidence>